<gene>
    <name evidence="3" type="ORF">AMC81_CH03031</name>
    <name evidence="4" type="ORF">HER27_004495</name>
</gene>
<evidence type="ECO:0000313" key="4">
    <source>
        <dbReference type="EMBL" id="QPK09834.1"/>
    </source>
</evidence>
<dbReference type="EMBL" id="CP064931">
    <property type="protein sequence ID" value="QPK09834.1"/>
    <property type="molecule type" value="Genomic_DNA"/>
</dbReference>
<organism evidence="4 6">
    <name type="scientific">Rhizobium phaseoli</name>
    <dbReference type="NCBI Taxonomy" id="396"/>
    <lineage>
        <taxon>Bacteria</taxon>
        <taxon>Pseudomonadati</taxon>
        <taxon>Pseudomonadota</taxon>
        <taxon>Alphaproteobacteria</taxon>
        <taxon>Hyphomicrobiales</taxon>
        <taxon>Rhizobiaceae</taxon>
        <taxon>Rhizobium/Agrobacterium group</taxon>
        <taxon>Rhizobium</taxon>
    </lineage>
</organism>
<accession>A0A192TD84</accession>
<dbReference type="EMBL" id="CP013568">
    <property type="protein sequence ID" value="ANL85782.1"/>
    <property type="molecule type" value="Genomic_DNA"/>
</dbReference>
<keyword evidence="5" id="KW-1185">Reference proteome</keyword>
<comment type="similarity">
    <text evidence="1 2">Belongs to the phD/YefM antitoxin family.</text>
</comment>
<protein>
    <recommendedName>
        <fullName evidence="2">Antitoxin</fullName>
    </recommendedName>
</protein>
<dbReference type="Proteomes" id="UP000540266">
    <property type="component" value="Chromosome"/>
</dbReference>
<dbReference type="GeneID" id="45958305"/>
<dbReference type="InterPro" id="IPR006442">
    <property type="entry name" value="Antitoxin_Phd/YefM"/>
</dbReference>
<evidence type="ECO:0000256" key="2">
    <source>
        <dbReference type="RuleBase" id="RU362080"/>
    </source>
</evidence>
<reference evidence="3 5" key="1">
    <citation type="submission" date="2015-11" db="EMBL/GenBank/DDBJ databases">
        <title>The limits of bacterial species coexistence and the symbiotic plasmid transference in sympatric Rhizobium populations.</title>
        <authorList>
            <person name="Perez-Carrascal O.M."/>
            <person name="VanInsberghe D."/>
            <person name="Juarez S."/>
            <person name="Polz M.F."/>
            <person name="Vinuesa P."/>
            <person name="Gonzalez V."/>
        </authorList>
    </citation>
    <scope>NUCLEOTIDE SEQUENCE [LARGE SCALE GENOMIC DNA]</scope>
    <source>
        <strain evidence="3 5">N771</strain>
    </source>
</reference>
<dbReference type="InterPro" id="IPR036165">
    <property type="entry name" value="YefM-like_sf"/>
</dbReference>
<dbReference type="Gene3D" id="3.40.1620.10">
    <property type="entry name" value="YefM-like domain"/>
    <property type="match status" value="1"/>
</dbReference>
<dbReference type="STRING" id="396.AMC85_CH03034"/>
<dbReference type="RefSeq" id="WP_016733630.1">
    <property type="nucleotide sequence ID" value="NZ_CP013532.1"/>
</dbReference>
<name>A0A192TD84_9HYPH</name>
<dbReference type="Pfam" id="PF02604">
    <property type="entry name" value="PhdYeFM_antitox"/>
    <property type="match status" value="1"/>
</dbReference>
<evidence type="ECO:0000313" key="6">
    <source>
        <dbReference type="Proteomes" id="UP000540266"/>
    </source>
</evidence>
<dbReference type="SUPFAM" id="SSF143120">
    <property type="entry name" value="YefM-like"/>
    <property type="match status" value="1"/>
</dbReference>
<dbReference type="AlphaFoldDB" id="A0A192TD84"/>
<dbReference type="NCBIfam" id="TIGR01552">
    <property type="entry name" value="phd_fam"/>
    <property type="match status" value="1"/>
</dbReference>
<evidence type="ECO:0000313" key="5">
    <source>
        <dbReference type="Proteomes" id="UP000078551"/>
    </source>
</evidence>
<reference evidence="4 6" key="2">
    <citation type="submission" date="2020-11" db="EMBL/GenBank/DDBJ databases">
        <title>Indigenous Rhizobia Nodulating Common beans in Western Kenya.</title>
        <authorList>
            <person name="Wekesa C.S."/>
            <person name="Oelmueller R."/>
            <person name="Furch A.C."/>
        </authorList>
    </citation>
    <scope>NUCLEOTIDE SEQUENCE [LARGE SCALE GENOMIC DNA]</scope>
    <source>
        <strain evidence="6">BS3</strain>
        <strain evidence="4">S3</strain>
    </source>
</reference>
<evidence type="ECO:0000313" key="3">
    <source>
        <dbReference type="EMBL" id="ANL85782.1"/>
    </source>
</evidence>
<proteinExistence type="inferred from homology"/>
<sequence length="77" mass="8757">MARTTSLEFQRKFSEFQRQAQHEPVEITCHGRCEFVLMSAEHYDWQKAASQRAHKTADASPVVIDAIEKAEMDAASC</sequence>
<evidence type="ECO:0000256" key="1">
    <source>
        <dbReference type="ARBA" id="ARBA00009981"/>
    </source>
</evidence>
<dbReference type="Proteomes" id="UP000078551">
    <property type="component" value="Chromosome"/>
</dbReference>
<comment type="function">
    <text evidence="2">Antitoxin component of a type II toxin-antitoxin (TA) system.</text>
</comment>